<reference evidence="2" key="1">
    <citation type="submission" date="2018-05" db="EMBL/GenBank/DDBJ databases">
        <authorList>
            <person name="Lanie J.A."/>
            <person name="Ng W.-L."/>
            <person name="Kazmierczak K.M."/>
            <person name="Andrzejewski T.M."/>
            <person name="Davidsen T.M."/>
            <person name="Wayne K.J."/>
            <person name="Tettelin H."/>
            <person name="Glass J.I."/>
            <person name="Rusch D."/>
            <person name="Podicherti R."/>
            <person name="Tsui H.-C.T."/>
            <person name="Winkler M.E."/>
        </authorList>
    </citation>
    <scope>NUCLEOTIDE SEQUENCE</scope>
</reference>
<gene>
    <name evidence="2" type="ORF">METZ01_LOCUS364957</name>
</gene>
<dbReference type="EMBL" id="UINC01130806">
    <property type="protein sequence ID" value="SVD12103.1"/>
    <property type="molecule type" value="Genomic_DNA"/>
</dbReference>
<protein>
    <submittedName>
        <fullName evidence="2">Uncharacterized protein</fullName>
    </submittedName>
</protein>
<proteinExistence type="predicted"/>
<organism evidence="2">
    <name type="scientific">marine metagenome</name>
    <dbReference type="NCBI Taxonomy" id="408172"/>
    <lineage>
        <taxon>unclassified sequences</taxon>
        <taxon>metagenomes</taxon>
        <taxon>ecological metagenomes</taxon>
    </lineage>
</organism>
<sequence>MANEAREEVSCGPPRTNTAEEGDLIPHMSAQKEANGPVIIRVAAAYLSRRINSIESQSFMAMIREDFEALNEARDAVNEAEEKLFSTYDFVNDKLTEAHEAAIRARVRVTLCTDDHASEETVQAIDDALAELGYSTSRLTLSSGVFLTRSEVTYGAAPSWIVSELAGVVRDHQQTPTAIPVNEAWDDDDWDVFVDVVTSTSTDEHDDEDDVDEDDEPAGFQGLGSLFG</sequence>
<evidence type="ECO:0000313" key="2">
    <source>
        <dbReference type="EMBL" id="SVD12103.1"/>
    </source>
</evidence>
<feature type="compositionally biased region" description="Acidic residues" evidence="1">
    <location>
        <begin position="204"/>
        <end position="217"/>
    </location>
</feature>
<accession>A0A382SQL5</accession>
<dbReference type="AlphaFoldDB" id="A0A382SQL5"/>
<evidence type="ECO:0000256" key="1">
    <source>
        <dbReference type="SAM" id="MobiDB-lite"/>
    </source>
</evidence>
<feature type="region of interest" description="Disordered" evidence="1">
    <location>
        <begin position="200"/>
        <end position="228"/>
    </location>
</feature>
<name>A0A382SQL5_9ZZZZ</name>
<feature type="region of interest" description="Disordered" evidence="1">
    <location>
        <begin position="1"/>
        <end position="23"/>
    </location>
</feature>